<organism evidence="2 3">
    <name type="scientific">Sphingomonas sediminicola</name>
    <dbReference type="NCBI Taxonomy" id="386874"/>
    <lineage>
        <taxon>Bacteria</taxon>
        <taxon>Pseudomonadati</taxon>
        <taxon>Pseudomonadota</taxon>
        <taxon>Alphaproteobacteria</taxon>
        <taxon>Sphingomonadales</taxon>
        <taxon>Sphingomonadaceae</taxon>
        <taxon>Sphingomonas</taxon>
    </lineage>
</organism>
<keyword evidence="1" id="KW-1133">Transmembrane helix</keyword>
<evidence type="ECO:0000313" key="3">
    <source>
        <dbReference type="Proteomes" id="UP000516105"/>
    </source>
</evidence>
<accession>A0ABX6T8N7</accession>
<keyword evidence="1" id="KW-0812">Transmembrane</keyword>
<feature type="transmembrane region" description="Helical" evidence="1">
    <location>
        <begin position="55"/>
        <end position="76"/>
    </location>
</feature>
<keyword evidence="1" id="KW-0472">Membrane</keyword>
<keyword evidence="3" id="KW-1185">Reference proteome</keyword>
<evidence type="ECO:0000313" key="2">
    <source>
        <dbReference type="EMBL" id="QNP46217.1"/>
    </source>
</evidence>
<sequence>MRSDPATAGTAPFWLRIAIVCGLFALLRAFDAQMAVSAAVRDFSHSAGLTDWKRPGPYIMIAALLAFGAAIVGLFLFRFRTLHRSVPLGAFAIIVLALLAVAHSASLHFTSVVLQAMIGPLTVSRIIEAALLLLLGYSAIWFIRDAGRPEQILVADRGLPSQN</sequence>
<feature type="transmembrane region" description="Helical" evidence="1">
    <location>
        <begin position="126"/>
        <end position="143"/>
    </location>
</feature>
<evidence type="ECO:0000256" key="1">
    <source>
        <dbReference type="SAM" id="Phobius"/>
    </source>
</evidence>
<protein>
    <submittedName>
        <fullName evidence="2">Uncharacterized protein</fullName>
    </submittedName>
</protein>
<dbReference type="Proteomes" id="UP000516105">
    <property type="component" value="Chromosome"/>
</dbReference>
<feature type="transmembrane region" description="Helical" evidence="1">
    <location>
        <begin position="88"/>
        <end position="106"/>
    </location>
</feature>
<gene>
    <name evidence="2" type="ORF">H9L14_02955</name>
</gene>
<proteinExistence type="predicted"/>
<reference evidence="2 3" key="1">
    <citation type="submission" date="2020-08" db="EMBL/GenBank/DDBJ databases">
        <title>Genome sequence of Sphingomonas sediminicola KACC 15039T.</title>
        <authorList>
            <person name="Hyun D.-W."/>
            <person name="Bae J.-W."/>
        </authorList>
    </citation>
    <scope>NUCLEOTIDE SEQUENCE [LARGE SCALE GENOMIC DNA]</scope>
    <source>
        <strain evidence="2 3">KACC 15039</strain>
    </source>
</reference>
<name>A0ABX6T8N7_9SPHN</name>
<dbReference type="EMBL" id="CP060782">
    <property type="protein sequence ID" value="QNP46217.1"/>
    <property type="molecule type" value="Genomic_DNA"/>
</dbReference>
<dbReference type="RefSeq" id="WP_187709170.1">
    <property type="nucleotide sequence ID" value="NZ_CP060782.1"/>
</dbReference>